<dbReference type="Proteomes" id="UP000729402">
    <property type="component" value="Unassembled WGS sequence"/>
</dbReference>
<accession>A0A8J5WU46</accession>
<evidence type="ECO:0000313" key="2">
    <source>
        <dbReference type="Proteomes" id="UP000729402"/>
    </source>
</evidence>
<protein>
    <submittedName>
        <fullName evidence="1">Uncharacterized protein</fullName>
    </submittedName>
</protein>
<evidence type="ECO:0000313" key="1">
    <source>
        <dbReference type="EMBL" id="KAG8094549.1"/>
    </source>
</evidence>
<dbReference type="PANTHER" id="PTHR31789:SF4">
    <property type="entry name" value="OS01G0817800 PROTEIN"/>
    <property type="match status" value="1"/>
</dbReference>
<keyword evidence="2" id="KW-1185">Reference proteome</keyword>
<reference evidence="1" key="1">
    <citation type="journal article" date="2021" name="bioRxiv">
        <title>Whole Genome Assembly and Annotation of Northern Wild Rice, Zizania palustris L., Supports a Whole Genome Duplication in the Zizania Genus.</title>
        <authorList>
            <person name="Haas M."/>
            <person name="Kono T."/>
            <person name="Macchietto M."/>
            <person name="Millas R."/>
            <person name="McGilp L."/>
            <person name="Shao M."/>
            <person name="Duquette J."/>
            <person name="Hirsch C.N."/>
            <person name="Kimball J."/>
        </authorList>
    </citation>
    <scope>NUCLEOTIDE SEQUENCE</scope>
    <source>
        <tissue evidence="1">Fresh leaf tissue</tissue>
    </source>
</reference>
<sequence>MLDPGASFLELAQVGFIDQFNEKLLIKQEGQSLQILDVRNFQSIEVSTSEFVTPSAFIFLIICCGHIL</sequence>
<dbReference type="OrthoDB" id="336008at2759"/>
<name>A0A8J5WU46_ZIZPA</name>
<proteinExistence type="predicted"/>
<reference evidence="1" key="2">
    <citation type="submission" date="2021-02" db="EMBL/GenBank/DDBJ databases">
        <authorList>
            <person name="Kimball J.A."/>
            <person name="Haas M.W."/>
            <person name="Macchietto M."/>
            <person name="Kono T."/>
            <person name="Duquette J."/>
            <person name="Shao M."/>
        </authorList>
    </citation>
    <scope>NUCLEOTIDE SEQUENCE</scope>
    <source>
        <tissue evidence="1">Fresh leaf tissue</tissue>
    </source>
</reference>
<dbReference type="AlphaFoldDB" id="A0A8J5WU46"/>
<gene>
    <name evidence="1" type="ORF">GUJ93_ZPchr0012g20110</name>
</gene>
<dbReference type="EMBL" id="JAAALK010000080">
    <property type="protein sequence ID" value="KAG8094549.1"/>
    <property type="molecule type" value="Genomic_DNA"/>
</dbReference>
<comment type="caution">
    <text evidence="1">The sequence shown here is derived from an EMBL/GenBank/DDBJ whole genome shotgun (WGS) entry which is preliminary data.</text>
</comment>
<dbReference type="PANTHER" id="PTHR31789">
    <property type="entry name" value="OS05G0482600 PROTEIN"/>
    <property type="match status" value="1"/>
</dbReference>
<organism evidence="1 2">
    <name type="scientific">Zizania palustris</name>
    <name type="common">Northern wild rice</name>
    <dbReference type="NCBI Taxonomy" id="103762"/>
    <lineage>
        <taxon>Eukaryota</taxon>
        <taxon>Viridiplantae</taxon>
        <taxon>Streptophyta</taxon>
        <taxon>Embryophyta</taxon>
        <taxon>Tracheophyta</taxon>
        <taxon>Spermatophyta</taxon>
        <taxon>Magnoliopsida</taxon>
        <taxon>Liliopsida</taxon>
        <taxon>Poales</taxon>
        <taxon>Poaceae</taxon>
        <taxon>BOP clade</taxon>
        <taxon>Oryzoideae</taxon>
        <taxon>Oryzeae</taxon>
        <taxon>Zizaniinae</taxon>
        <taxon>Zizania</taxon>
    </lineage>
</organism>